<proteinExistence type="predicted"/>
<name>A0A7Z0VIC4_9GAMM</name>
<dbReference type="InterPro" id="IPR036249">
    <property type="entry name" value="Thioredoxin-like_sf"/>
</dbReference>
<dbReference type="SUPFAM" id="SSF48371">
    <property type="entry name" value="ARM repeat"/>
    <property type="match status" value="1"/>
</dbReference>
<gene>
    <name evidence="1" type="ORF">CODIS_36520</name>
</gene>
<dbReference type="RefSeq" id="WP_069127611.1">
    <property type="nucleotide sequence ID" value="NZ_MARB01000027.1"/>
</dbReference>
<evidence type="ECO:0000313" key="1">
    <source>
        <dbReference type="EMBL" id="ODJ86117.1"/>
    </source>
</evidence>
<dbReference type="AlphaFoldDB" id="A0A7Z0VIC4"/>
<comment type="caution">
    <text evidence="1">The sequence shown here is derived from an EMBL/GenBank/DDBJ whole genome shotgun (WGS) entry which is preliminary data.</text>
</comment>
<dbReference type="InterPro" id="IPR016024">
    <property type="entry name" value="ARM-type_fold"/>
</dbReference>
<dbReference type="SUPFAM" id="SSF52833">
    <property type="entry name" value="Thioredoxin-like"/>
    <property type="match status" value="1"/>
</dbReference>
<dbReference type="InterPro" id="IPR011989">
    <property type="entry name" value="ARM-like"/>
</dbReference>
<accession>A0A7Z0VIC4</accession>
<organism evidence="1 2">
    <name type="scientific">Candidatus Thiodiazotropha endolucinida</name>
    <dbReference type="NCBI Taxonomy" id="1655433"/>
    <lineage>
        <taxon>Bacteria</taxon>
        <taxon>Pseudomonadati</taxon>
        <taxon>Pseudomonadota</taxon>
        <taxon>Gammaproteobacteria</taxon>
        <taxon>Chromatiales</taxon>
        <taxon>Sedimenticolaceae</taxon>
        <taxon>Candidatus Thiodiazotropha</taxon>
    </lineage>
</organism>
<dbReference type="Gene3D" id="1.25.10.10">
    <property type="entry name" value="Leucine-rich Repeat Variant"/>
    <property type="match status" value="1"/>
</dbReference>
<sequence length="216" mass="23496">MSEREAPDALLLMAPGCAHCPVVLHNLSQLLKQGRIGRLEAVNIMQHPAVAQSVGTRTVPWTRIGCFELEGALSLGELERWIDLTGRDEGEASYLIHLFETQRAHAAVTWLQRNPDAMPELLGLLRSPTTPIVVRIGIGVVAEDLQGTPLWQSTLTDLLKLAESPDATLRADAAHYLGLTLSSDAIEPLRGMLDDDNPDVREIANESLELLNGGNS</sequence>
<reference evidence="1 2" key="1">
    <citation type="submission" date="2016-06" db="EMBL/GenBank/DDBJ databases">
        <title>Genome sequence of endosymbiont of Candidatus Endolucinida thiodiazotropha.</title>
        <authorList>
            <person name="Poehlein A."/>
            <person name="Koenig S."/>
            <person name="Heiden S.E."/>
            <person name="Thuermer A."/>
            <person name="Voget S."/>
            <person name="Daniel R."/>
            <person name="Markert S."/>
            <person name="Gros O."/>
            <person name="Schweder T."/>
        </authorList>
    </citation>
    <scope>NUCLEOTIDE SEQUENCE [LARGE SCALE GENOMIC DNA]</scope>
    <source>
        <strain evidence="1 2">COS</strain>
    </source>
</reference>
<evidence type="ECO:0008006" key="3">
    <source>
        <dbReference type="Google" id="ProtNLM"/>
    </source>
</evidence>
<keyword evidence="2" id="KW-1185">Reference proteome</keyword>
<protein>
    <recommendedName>
        <fullName evidence="3">Thioredoxin-like fold domain-containing protein</fullName>
    </recommendedName>
</protein>
<dbReference type="Proteomes" id="UP000094769">
    <property type="component" value="Unassembled WGS sequence"/>
</dbReference>
<dbReference type="OrthoDB" id="8560116at2"/>
<dbReference type="Pfam" id="PF13646">
    <property type="entry name" value="HEAT_2"/>
    <property type="match status" value="1"/>
</dbReference>
<evidence type="ECO:0000313" key="2">
    <source>
        <dbReference type="Proteomes" id="UP000094769"/>
    </source>
</evidence>
<dbReference type="EMBL" id="MARB01000027">
    <property type="protein sequence ID" value="ODJ86117.1"/>
    <property type="molecule type" value="Genomic_DNA"/>
</dbReference>